<dbReference type="AlphaFoldDB" id="A0A5S4GY93"/>
<dbReference type="Proteomes" id="UP000306628">
    <property type="component" value="Unassembled WGS sequence"/>
</dbReference>
<keyword evidence="3 5" id="KW-0862">Zinc</keyword>
<evidence type="ECO:0000313" key="7">
    <source>
        <dbReference type="EMBL" id="TMR37876.1"/>
    </source>
</evidence>
<dbReference type="InterPro" id="IPR011032">
    <property type="entry name" value="GroES-like_sf"/>
</dbReference>
<dbReference type="Gene3D" id="3.40.50.720">
    <property type="entry name" value="NAD(P)-binding Rossmann-like Domain"/>
    <property type="match status" value="1"/>
</dbReference>
<evidence type="ECO:0000256" key="4">
    <source>
        <dbReference type="ARBA" id="ARBA00023002"/>
    </source>
</evidence>
<reference evidence="7 8" key="1">
    <citation type="submission" date="2019-05" db="EMBL/GenBank/DDBJ databases">
        <title>Draft genome sequence of Nonomuraea zeae DSM 100528.</title>
        <authorList>
            <person name="Saricaoglu S."/>
            <person name="Isik K."/>
        </authorList>
    </citation>
    <scope>NUCLEOTIDE SEQUENCE [LARGE SCALE GENOMIC DNA]</scope>
    <source>
        <strain evidence="7 8">DSM 100528</strain>
    </source>
</reference>
<dbReference type="InterPro" id="IPR002328">
    <property type="entry name" value="ADH_Zn_CS"/>
</dbReference>
<dbReference type="InterPro" id="IPR013154">
    <property type="entry name" value="ADH-like_N"/>
</dbReference>
<keyword evidence="2 5" id="KW-0479">Metal-binding</keyword>
<dbReference type="SMART" id="SM00829">
    <property type="entry name" value="PKS_ER"/>
    <property type="match status" value="1"/>
</dbReference>
<evidence type="ECO:0000256" key="5">
    <source>
        <dbReference type="RuleBase" id="RU361277"/>
    </source>
</evidence>
<name>A0A5S4GY93_9ACTN</name>
<keyword evidence="8" id="KW-1185">Reference proteome</keyword>
<comment type="caution">
    <text evidence="7">The sequence shown here is derived from an EMBL/GenBank/DDBJ whole genome shotgun (WGS) entry which is preliminary data.</text>
</comment>
<dbReference type="PANTHER" id="PTHR42813:SF2">
    <property type="entry name" value="DEHYDROGENASE, ZINC-CONTAINING, PUTATIVE (AFU_ORTHOLOGUE AFUA_2G02810)-RELATED"/>
    <property type="match status" value="1"/>
</dbReference>
<gene>
    <name evidence="7" type="ORF">ETD85_06510</name>
</gene>
<dbReference type="EMBL" id="VCKX01000013">
    <property type="protein sequence ID" value="TMR37876.1"/>
    <property type="molecule type" value="Genomic_DNA"/>
</dbReference>
<evidence type="ECO:0000256" key="2">
    <source>
        <dbReference type="ARBA" id="ARBA00022723"/>
    </source>
</evidence>
<accession>A0A5S4GY93</accession>
<dbReference type="InterPro" id="IPR020843">
    <property type="entry name" value="ER"/>
</dbReference>
<dbReference type="RefSeq" id="WP_138688684.1">
    <property type="nucleotide sequence ID" value="NZ_JBHSAZ010000013.1"/>
</dbReference>
<keyword evidence="4" id="KW-0560">Oxidoreductase</keyword>
<dbReference type="GO" id="GO:0016491">
    <property type="term" value="F:oxidoreductase activity"/>
    <property type="evidence" value="ECO:0007669"/>
    <property type="project" value="UniProtKB-KW"/>
</dbReference>
<dbReference type="Pfam" id="PF08240">
    <property type="entry name" value="ADH_N"/>
    <property type="match status" value="1"/>
</dbReference>
<dbReference type="SUPFAM" id="SSF51735">
    <property type="entry name" value="NAD(P)-binding Rossmann-fold domains"/>
    <property type="match status" value="1"/>
</dbReference>
<evidence type="ECO:0000256" key="1">
    <source>
        <dbReference type="ARBA" id="ARBA00001947"/>
    </source>
</evidence>
<dbReference type="PANTHER" id="PTHR42813">
    <property type="entry name" value="ZINC-TYPE ALCOHOL DEHYDROGENASE-LIKE"/>
    <property type="match status" value="1"/>
</dbReference>
<dbReference type="SUPFAM" id="SSF50129">
    <property type="entry name" value="GroES-like"/>
    <property type="match status" value="1"/>
</dbReference>
<organism evidence="7 8">
    <name type="scientific">Nonomuraea zeae</name>
    <dbReference type="NCBI Taxonomy" id="1642303"/>
    <lineage>
        <taxon>Bacteria</taxon>
        <taxon>Bacillati</taxon>
        <taxon>Actinomycetota</taxon>
        <taxon>Actinomycetes</taxon>
        <taxon>Streptosporangiales</taxon>
        <taxon>Streptosporangiaceae</taxon>
        <taxon>Nonomuraea</taxon>
    </lineage>
</organism>
<evidence type="ECO:0000259" key="6">
    <source>
        <dbReference type="SMART" id="SM00829"/>
    </source>
</evidence>
<sequence length="341" mass="35223">MRATILRPGGDVRVESVPDARVEQPRDAVVRVCHAAVCGSDLWRYRDRTPAGPIRPGHEFVGVVEALGPDATGLRVGQVVLAPFAWSDGACEHCLAGLPTSCPAGAVFGDNADGAQAEAVRVRYADANLVPLPMDRDDSRLPAVLTLADVMSTGHHAATCARVAPGATVAVIGDGAVGLCAAAAARRLGAAHVVVLSHHHARGELARRLGADTVVHERGPAAAERVRELTGGRGADAVLECVGTAGSWADALATVRDGGAIGYVGLPHGVALDPAAFFDRNLTLSGGIAPARRYIPHLLPELLSGSLDPSGVFDHRVGLADVADAYRAMHTRTAVKALITP</sequence>
<comment type="cofactor">
    <cofactor evidence="1 5">
        <name>Zn(2+)</name>
        <dbReference type="ChEBI" id="CHEBI:29105"/>
    </cofactor>
</comment>
<comment type="similarity">
    <text evidence="5">Belongs to the zinc-containing alcohol dehydrogenase family.</text>
</comment>
<dbReference type="Pfam" id="PF00107">
    <property type="entry name" value="ADH_zinc_N"/>
    <property type="match status" value="1"/>
</dbReference>
<dbReference type="GO" id="GO:0008270">
    <property type="term" value="F:zinc ion binding"/>
    <property type="evidence" value="ECO:0007669"/>
    <property type="project" value="InterPro"/>
</dbReference>
<dbReference type="InterPro" id="IPR036291">
    <property type="entry name" value="NAD(P)-bd_dom_sf"/>
</dbReference>
<evidence type="ECO:0000256" key="3">
    <source>
        <dbReference type="ARBA" id="ARBA00022833"/>
    </source>
</evidence>
<evidence type="ECO:0000313" key="8">
    <source>
        <dbReference type="Proteomes" id="UP000306628"/>
    </source>
</evidence>
<protein>
    <submittedName>
        <fullName evidence="7">Zinc-binding dehydrogenase</fullName>
    </submittedName>
</protein>
<feature type="domain" description="Enoyl reductase (ER)" evidence="6">
    <location>
        <begin position="9"/>
        <end position="339"/>
    </location>
</feature>
<proteinExistence type="inferred from homology"/>
<dbReference type="PROSITE" id="PS00059">
    <property type="entry name" value="ADH_ZINC"/>
    <property type="match status" value="1"/>
</dbReference>
<dbReference type="OrthoDB" id="241504at2"/>
<dbReference type="Gene3D" id="3.90.180.10">
    <property type="entry name" value="Medium-chain alcohol dehydrogenases, catalytic domain"/>
    <property type="match status" value="1"/>
</dbReference>
<dbReference type="InterPro" id="IPR013149">
    <property type="entry name" value="ADH-like_C"/>
</dbReference>